<dbReference type="Proteomes" id="UP000316621">
    <property type="component" value="Chromosome 3"/>
</dbReference>
<dbReference type="AlphaFoldDB" id="A0A4Y7J4H1"/>
<protein>
    <submittedName>
        <fullName evidence="1">Uncharacterized protein</fullName>
    </submittedName>
</protein>
<accession>A0A4Y7J4H1</accession>
<organism evidence="1 2">
    <name type="scientific">Papaver somniferum</name>
    <name type="common">Opium poppy</name>
    <dbReference type="NCBI Taxonomy" id="3469"/>
    <lineage>
        <taxon>Eukaryota</taxon>
        <taxon>Viridiplantae</taxon>
        <taxon>Streptophyta</taxon>
        <taxon>Embryophyta</taxon>
        <taxon>Tracheophyta</taxon>
        <taxon>Spermatophyta</taxon>
        <taxon>Magnoliopsida</taxon>
        <taxon>Ranunculales</taxon>
        <taxon>Papaveraceae</taxon>
        <taxon>Papaveroideae</taxon>
        <taxon>Papaver</taxon>
    </lineage>
</organism>
<reference evidence="1 2" key="1">
    <citation type="journal article" date="2018" name="Science">
        <title>The opium poppy genome and morphinan production.</title>
        <authorList>
            <person name="Guo L."/>
            <person name="Winzer T."/>
            <person name="Yang X."/>
            <person name="Li Y."/>
            <person name="Ning Z."/>
            <person name="He Z."/>
            <person name="Teodor R."/>
            <person name="Lu Y."/>
            <person name="Bowser T.A."/>
            <person name="Graham I.A."/>
            <person name="Ye K."/>
        </authorList>
    </citation>
    <scope>NUCLEOTIDE SEQUENCE [LARGE SCALE GENOMIC DNA]</scope>
    <source>
        <strain evidence="2">cv. HN1</strain>
        <tissue evidence="1">Leaves</tissue>
    </source>
</reference>
<gene>
    <name evidence="1" type="ORF">C5167_014558</name>
</gene>
<sequence>QVVREDNQKTSRLRTTECITTPISCDVQKQVLGLYRGFLRADRSKGPERRSNHIFLLNFEIMPRTSRGRILSTSSIYKGEVPNSSIRSKLLRLSLHLLFLGPPVIEIFIKQQPIARHQHHSV</sequence>
<keyword evidence="2" id="KW-1185">Reference proteome</keyword>
<evidence type="ECO:0000313" key="2">
    <source>
        <dbReference type="Proteomes" id="UP000316621"/>
    </source>
</evidence>
<dbReference type="Gramene" id="RZC55707">
    <property type="protein sequence ID" value="RZC55707"/>
    <property type="gene ID" value="C5167_014558"/>
</dbReference>
<name>A0A4Y7J4H1_PAPSO</name>
<proteinExistence type="predicted"/>
<feature type="non-terminal residue" evidence="1">
    <location>
        <position position="1"/>
    </location>
</feature>
<dbReference type="EMBL" id="CM010717">
    <property type="protein sequence ID" value="RZC55707.1"/>
    <property type="molecule type" value="Genomic_DNA"/>
</dbReference>
<evidence type="ECO:0000313" key="1">
    <source>
        <dbReference type="EMBL" id="RZC55707.1"/>
    </source>
</evidence>